<feature type="binding site" evidence="6">
    <location>
        <position position="292"/>
    </location>
    <ligand>
        <name>Zn(2+)</name>
        <dbReference type="ChEBI" id="CHEBI:29105"/>
    </ligand>
</feature>
<dbReference type="GO" id="GO:0046872">
    <property type="term" value="F:metal ion binding"/>
    <property type="evidence" value="ECO:0007669"/>
    <property type="project" value="UniProtKB-KW"/>
</dbReference>
<reference evidence="9 10" key="1">
    <citation type="submission" date="2018-08" db="EMBL/GenBank/DDBJ databases">
        <title>Draft genome of the lignicolous fungus Coniochaeta pulveracea.</title>
        <authorList>
            <person name="Borstlap C.J."/>
            <person name="De Witt R.N."/>
            <person name="Botha A."/>
            <person name="Volschenk H."/>
        </authorList>
    </citation>
    <scope>NUCLEOTIDE SEQUENCE [LARGE SCALE GENOMIC DNA]</scope>
    <source>
        <strain evidence="9 10">CAB683</strain>
    </source>
</reference>
<dbReference type="Proteomes" id="UP000275385">
    <property type="component" value="Unassembled WGS sequence"/>
</dbReference>
<feature type="transmembrane region" description="Helical" evidence="8">
    <location>
        <begin position="160"/>
        <end position="181"/>
    </location>
</feature>
<feature type="transmembrane region" description="Helical" evidence="8">
    <location>
        <begin position="251"/>
        <end position="270"/>
    </location>
</feature>
<name>A0A420Y5E2_9PEZI</name>
<dbReference type="GO" id="GO:0006882">
    <property type="term" value="P:intracellular zinc ion homeostasis"/>
    <property type="evidence" value="ECO:0007669"/>
    <property type="project" value="TreeGrafter"/>
</dbReference>
<dbReference type="PANTHER" id="PTHR20855">
    <property type="entry name" value="ADIPOR/PROGESTIN RECEPTOR-RELATED"/>
    <property type="match status" value="1"/>
</dbReference>
<dbReference type="PANTHER" id="PTHR20855:SF52">
    <property type="entry name" value="ADIPONECTIN RECEPTOR PROTEIN"/>
    <property type="match status" value="1"/>
</dbReference>
<evidence type="ECO:0000256" key="8">
    <source>
        <dbReference type="SAM" id="Phobius"/>
    </source>
</evidence>
<keyword evidence="6" id="KW-0862">Zinc</keyword>
<dbReference type="GO" id="GO:0016020">
    <property type="term" value="C:membrane"/>
    <property type="evidence" value="ECO:0007669"/>
    <property type="project" value="UniProtKB-SubCell"/>
</dbReference>
<comment type="subcellular location">
    <subcellularLocation>
        <location evidence="1">Membrane</location>
        <topology evidence="1">Multi-pass membrane protein</topology>
    </subcellularLocation>
</comment>
<evidence type="ECO:0000256" key="5">
    <source>
        <dbReference type="ARBA" id="ARBA00023136"/>
    </source>
</evidence>
<evidence type="ECO:0000256" key="3">
    <source>
        <dbReference type="ARBA" id="ARBA00022692"/>
    </source>
</evidence>
<accession>A0A420Y5E2</accession>
<keyword evidence="5 8" id="KW-0472">Membrane</keyword>
<feature type="binding site" evidence="6">
    <location>
        <position position="142"/>
    </location>
    <ligand>
        <name>Zn(2+)</name>
        <dbReference type="ChEBI" id="CHEBI:29105"/>
    </ligand>
</feature>
<feature type="transmembrane region" description="Helical" evidence="8">
    <location>
        <begin position="290"/>
        <end position="310"/>
    </location>
</feature>
<evidence type="ECO:0000256" key="2">
    <source>
        <dbReference type="ARBA" id="ARBA00007018"/>
    </source>
</evidence>
<feature type="binding site" evidence="6">
    <location>
        <position position="288"/>
    </location>
    <ligand>
        <name>Zn(2+)</name>
        <dbReference type="ChEBI" id="CHEBI:29105"/>
    </ligand>
</feature>
<feature type="transmembrane region" description="Helical" evidence="8">
    <location>
        <begin position="221"/>
        <end position="242"/>
    </location>
</feature>
<evidence type="ECO:0000313" key="10">
    <source>
        <dbReference type="Proteomes" id="UP000275385"/>
    </source>
</evidence>
<proteinExistence type="inferred from homology"/>
<comment type="similarity">
    <text evidence="2">Belongs to the ADIPOR family.</text>
</comment>
<evidence type="ECO:0000256" key="1">
    <source>
        <dbReference type="ARBA" id="ARBA00004141"/>
    </source>
</evidence>
<dbReference type="AlphaFoldDB" id="A0A420Y5E2"/>
<keyword evidence="4 8" id="KW-1133">Transmembrane helix</keyword>
<dbReference type="OrthoDB" id="529367at2759"/>
<feature type="transmembrane region" description="Helical" evidence="8">
    <location>
        <begin position="88"/>
        <end position="109"/>
    </location>
</feature>
<dbReference type="GO" id="GO:0038023">
    <property type="term" value="F:signaling receptor activity"/>
    <property type="evidence" value="ECO:0007669"/>
    <property type="project" value="TreeGrafter"/>
</dbReference>
<comment type="caution">
    <text evidence="9">The sequence shown here is derived from an EMBL/GenBank/DDBJ whole genome shotgun (WGS) entry which is preliminary data.</text>
</comment>
<evidence type="ECO:0000256" key="6">
    <source>
        <dbReference type="PIRSR" id="PIRSR604254-1"/>
    </source>
</evidence>
<dbReference type="EMBL" id="QVQW01000047">
    <property type="protein sequence ID" value="RKU43099.1"/>
    <property type="molecule type" value="Genomic_DNA"/>
</dbReference>
<keyword evidence="3 8" id="KW-0812">Transmembrane</keyword>
<dbReference type="Pfam" id="PF03006">
    <property type="entry name" value="HlyIII"/>
    <property type="match status" value="1"/>
</dbReference>
<keyword evidence="6" id="KW-0479">Metal-binding</keyword>
<gene>
    <name evidence="9" type="ORF">DL546_003839</name>
</gene>
<sequence length="322" mass="36111">MAPLHGAILPEKEDEEKAVVQLASPESEPPSSSPGSPKHTRPALITYHDLPAWYQDNCFIITGYRPVSNSTRACFGSWFYLHNESMNIYTHLIPCLAFLLGIWYVLQYLHARYPSVSAGDDGLFVFFLLTATACLGLSTAYHTLLNHSAEAERLWLRMDFVGIVVLTVGDIVSGVYMGFWCETLYRKIYWGMIASLGTVTIFILVTPWFQGQRWRVFRTMTFVATGLTAIAPLAHGICYFGWKAMVRQSGLPYYLAEGACLVLGAVIYATRFPESLKPGRFDIYGGSHQLFHVLVVVATVIQLVGILEAYDYNYHHRTCTAP</sequence>
<evidence type="ECO:0000256" key="7">
    <source>
        <dbReference type="SAM" id="MobiDB-lite"/>
    </source>
</evidence>
<dbReference type="STRING" id="177199.A0A420Y5E2"/>
<feature type="transmembrane region" description="Helical" evidence="8">
    <location>
        <begin position="188"/>
        <end position="209"/>
    </location>
</feature>
<feature type="transmembrane region" description="Helical" evidence="8">
    <location>
        <begin position="121"/>
        <end position="140"/>
    </location>
</feature>
<evidence type="ECO:0000313" key="9">
    <source>
        <dbReference type="EMBL" id="RKU43099.1"/>
    </source>
</evidence>
<evidence type="ECO:0008006" key="11">
    <source>
        <dbReference type="Google" id="ProtNLM"/>
    </source>
</evidence>
<dbReference type="InterPro" id="IPR004254">
    <property type="entry name" value="AdipoR/HlyIII-related"/>
</dbReference>
<feature type="region of interest" description="Disordered" evidence="7">
    <location>
        <begin position="1"/>
        <end position="39"/>
    </location>
</feature>
<keyword evidence="10" id="KW-1185">Reference proteome</keyword>
<organism evidence="9 10">
    <name type="scientific">Coniochaeta pulveracea</name>
    <dbReference type="NCBI Taxonomy" id="177199"/>
    <lineage>
        <taxon>Eukaryota</taxon>
        <taxon>Fungi</taxon>
        <taxon>Dikarya</taxon>
        <taxon>Ascomycota</taxon>
        <taxon>Pezizomycotina</taxon>
        <taxon>Sordariomycetes</taxon>
        <taxon>Sordariomycetidae</taxon>
        <taxon>Coniochaetales</taxon>
        <taxon>Coniochaetaceae</taxon>
        <taxon>Coniochaeta</taxon>
    </lineage>
</organism>
<evidence type="ECO:0000256" key="4">
    <source>
        <dbReference type="ARBA" id="ARBA00022989"/>
    </source>
</evidence>
<protein>
    <recommendedName>
        <fullName evidence="11">Hemolysin-III channel protein Izh2</fullName>
    </recommendedName>
</protein>